<evidence type="ECO:0000313" key="2">
    <source>
        <dbReference type="EMBL" id="SCD19168.1"/>
    </source>
</evidence>
<dbReference type="InterPro" id="IPR050463">
    <property type="entry name" value="Gfo/Idh/MocA_oxidrdct_glycsds"/>
</dbReference>
<evidence type="ECO:0000313" key="3">
    <source>
        <dbReference type="Proteomes" id="UP000187464"/>
    </source>
</evidence>
<organism evidence="2 3">
    <name type="scientific">Proteiniphilum saccharofermentans</name>
    <dbReference type="NCBI Taxonomy" id="1642647"/>
    <lineage>
        <taxon>Bacteria</taxon>
        <taxon>Pseudomonadati</taxon>
        <taxon>Bacteroidota</taxon>
        <taxon>Bacteroidia</taxon>
        <taxon>Bacteroidales</taxon>
        <taxon>Dysgonomonadaceae</taxon>
        <taxon>Proteiniphilum</taxon>
    </lineage>
</organism>
<feature type="domain" description="Gfo/Idh/MocA-like oxidoreductase N-terminal" evidence="1">
    <location>
        <begin position="22"/>
        <end position="151"/>
    </location>
</feature>
<accession>A0A1R3T1W1</accession>
<dbReference type="EMBL" id="LT605205">
    <property type="protein sequence ID" value="SCD19168.1"/>
    <property type="molecule type" value="Genomic_DNA"/>
</dbReference>
<dbReference type="PANTHER" id="PTHR43818">
    <property type="entry name" value="BCDNA.GH03377"/>
    <property type="match status" value="1"/>
</dbReference>
<dbReference type="InterPro" id="IPR036291">
    <property type="entry name" value="NAD(P)-bd_dom_sf"/>
</dbReference>
<sequence>MRLKIILSAILSGLLLIAQAQIKVGIIGLDTSHAIAFTKELNGNDKKEQYKDFRIVAAYPYGSKTIKSSYDRIPGYIEQVKEMGVEVVSSIAELLDKVDCVMLETNDGNLHLEQAYEVFKAGKPMFIDKPLGATLAQAIAIYQLSKEYKVPIFSSSAVRFTPQNQKLRNGELGKILGADTYSPATRELTHPDFGWYGIHGIEGLFTILGTGCVSVNRMSAEGTDVVVGLWNDGRIGTFRGRRTGKHVYGGTVFTDNGAAPAGGFEGYGVLLDEIVKFFKTEIPPVTEKETLEIFTFMEASNESKRKGGKIILMEETYRKGLKEAHQLLQELK</sequence>
<evidence type="ECO:0000259" key="1">
    <source>
        <dbReference type="Pfam" id="PF01408"/>
    </source>
</evidence>
<gene>
    <name evidence="2" type="ORF">PSM36_0334</name>
</gene>
<dbReference type="Proteomes" id="UP000187464">
    <property type="component" value="Chromosome I"/>
</dbReference>
<name>A0A1R3T1W1_9BACT</name>
<dbReference type="AlphaFoldDB" id="A0A1R3T1W1"/>
<dbReference type="KEGG" id="psac:PSM36_0334"/>
<dbReference type="Pfam" id="PF01408">
    <property type="entry name" value="GFO_IDH_MocA"/>
    <property type="match status" value="1"/>
</dbReference>
<dbReference type="InterPro" id="IPR000683">
    <property type="entry name" value="Gfo/Idh/MocA-like_OxRdtase_N"/>
</dbReference>
<dbReference type="Gene3D" id="3.40.50.720">
    <property type="entry name" value="NAD(P)-binding Rossmann-like Domain"/>
    <property type="match status" value="1"/>
</dbReference>
<keyword evidence="3" id="KW-1185">Reference proteome</keyword>
<dbReference type="SUPFAM" id="SSF51735">
    <property type="entry name" value="NAD(P)-binding Rossmann-fold domains"/>
    <property type="match status" value="1"/>
</dbReference>
<dbReference type="RefSeq" id="WP_076928505.1">
    <property type="nucleotide sequence ID" value="NZ_LT605205.1"/>
</dbReference>
<dbReference type="STRING" id="1642647.PSM36_0334"/>
<dbReference type="GO" id="GO:0000166">
    <property type="term" value="F:nucleotide binding"/>
    <property type="evidence" value="ECO:0007669"/>
    <property type="project" value="InterPro"/>
</dbReference>
<dbReference type="PANTHER" id="PTHR43818:SF9">
    <property type="entry name" value="HYPOTHETICAL OXIDOREDUCTASE"/>
    <property type="match status" value="1"/>
</dbReference>
<protein>
    <submittedName>
        <fullName evidence="2">Dehydrogenase</fullName>
    </submittedName>
</protein>
<reference evidence="2 3" key="1">
    <citation type="submission" date="2016-08" db="EMBL/GenBank/DDBJ databases">
        <authorList>
            <person name="Seilhamer J.J."/>
        </authorList>
    </citation>
    <scope>NUCLEOTIDE SEQUENCE [LARGE SCALE GENOMIC DNA]</scope>
    <source>
        <strain evidence="2">M3/6</strain>
    </source>
</reference>
<proteinExistence type="predicted"/>